<dbReference type="Pfam" id="PF13577">
    <property type="entry name" value="SnoaL_4"/>
    <property type="match status" value="1"/>
</dbReference>
<dbReference type="Gene3D" id="3.10.450.50">
    <property type="match status" value="1"/>
</dbReference>
<evidence type="ECO:0000256" key="1">
    <source>
        <dbReference type="SAM" id="SignalP"/>
    </source>
</evidence>
<organism evidence="3 4">
    <name type="scientific">Imshaugia aleurites</name>
    <dbReference type="NCBI Taxonomy" id="172621"/>
    <lineage>
        <taxon>Eukaryota</taxon>
        <taxon>Fungi</taxon>
        <taxon>Dikarya</taxon>
        <taxon>Ascomycota</taxon>
        <taxon>Pezizomycotina</taxon>
        <taxon>Lecanoromycetes</taxon>
        <taxon>OSLEUM clade</taxon>
        <taxon>Lecanoromycetidae</taxon>
        <taxon>Lecanorales</taxon>
        <taxon>Lecanorineae</taxon>
        <taxon>Parmeliaceae</taxon>
        <taxon>Imshaugia</taxon>
    </lineage>
</organism>
<dbReference type="AlphaFoldDB" id="A0A8H3GDE8"/>
<feature type="chain" id="PRO_5034946171" description="SnoaL-like domain-containing protein" evidence="1">
    <location>
        <begin position="20"/>
        <end position="265"/>
    </location>
</feature>
<sequence length="265" mass="28296">MFLLQGILGVLASLYPHEATNLVEISQTVNLFGVLADTAQYSEMGRVFTTSPSVDFDLPGVRILHGLTAVQKGNPIISNVTSQHSLTTCHVGFLVPRTANATASIVGTFVGPGPQAGQTFIVYGTSVKYTAHVEARVVPRVARYHMEMLLFGVGWRVNMLTLTQTNYDLFSSVLMPNVSANFSMPGTQNIHGIPELTASLSKGLAGPVNQHSLSTLSVNFSSSTVANSVRYLVGTSFGQGNLTGQVSSNYGNDIDTLLRQDDTGK</sequence>
<reference evidence="3" key="1">
    <citation type="submission" date="2021-03" db="EMBL/GenBank/DDBJ databases">
        <authorList>
            <person name="Tagirdzhanova G."/>
        </authorList>
    </citation>
    <scope>NUCLEOTIDE SEQUENCE</scope>
</reference>
<name>A0A8H3GDE8_9LECA</name>
<comment type="caution">
    <text evidence="3">The sequence shown here is derived from an EMBL/GenBank/DDBJ whole genome shotgun (WGS) entry which is preliminary data.</text>
</comment>
<feature type="domain" description="SnoaL-like" evidence="2">
    <location>
        <begin position="21"/>
        <end position="124"/>
    </location>
</feature>
<evidence type="ECO:0000313" key="4">
    <source>
        <dbReference type="Proteomes" id="UP000664534"/>
    </source>
</evidence>
<dbReference type="Proteomes" id="UP000664534">
    <property type="component" value="Unassembled WGS sequence"/>
</dbReference>
<feature type="signal peptide" evidence="1">
    <location>
        <begin position="1"/>
        <end position="19"/>
    </location>
</feature>
<accession>A0A8H3GDE8</accession>
<evidence type="ECO:0000259" key="2">
    <source>
        <dbReference type="Pfam" id="PF13577"/>
    </source>
</evidence>
<dbReference type="EMBL" id="CAJPDT010000105">
    <property type="protein sequence ID" value="CAF9938113.1"/>
    <property type="molecule type" value="Genomic_DNA"/>
</dbReference>
<keyword evidence="1" id="KW-0732">Signal</keyword>
<protein>
    <recommendedName>
        <fullName evidence="2">SnoaL-like domain-containing protein</fullName>
    </recommendedName>
</protein>
<keyword evidence="4" id="KW-1185">Reference proteome</keyword>
<evidence type="ECO:0000313" key="3">
    <source>
        <dbReference type="EMBL" id="CAF9938113.1"/>
    </source>
</evidence>
<proteinExistence type="predicted"/>
<gene>
    <name evidence="3" type="ORF">IMSHALPRED_000670</name>
</gene>
<dbReference type="InterPro" id="IPR037401">
    <property type="entry name" value="SnoaL-like"/>
</dbReference>